<keyword evidence="4 8" id="KW-0812">Transmembrane</keyword>
<evidence type="ECO:0000256" key="5">
    <source>
        <dbReference type="ARBA" id="ARBA00022989"/>
    </source>
</evidence>
<dbReference type="Pfam" id="PF09594">
    <property type="entry name" value="GT87"/>
    <property type="match status" value="1"/>
</dbReference>
<comment type="subcellular location">
    <subcellularLocation>
        <location evidence="1">Cell membrane</location>
        <topology evidence="1">Multi-pass membrane protein</topology>
    </subcellularLocation>
</comment>
<keyword evidence="5 8" id="KW-1133">Transmembrane helix</keyword>
<evidence type="ECO:0000256" key="6">
    <source>
        <dbReference type="ARBA" id="ARBA00023136"/>
    </source>
</evidence>
<evidence type="ECO:0000256" key="8">
    <source>
        <dbReference type="SAM" id="Phobius"/>
    </source>
</evidence>
<feature type="transmembrane region" description="Helical" evidence="8">
    <location>
        <begin position="253"/>
        <end position="273"/>
    </location>
</feature>
<evidence type="ECO:0000256" key="4">
    <source>
        <dbReference type="ARBA" id="ARBA00022692"/>
    </source>
</evidence>
<evidence type="ECO:0000256" key="2">
    <source>
        <dbReference type="ARBA" id="ARBA00022475"/>
    </source>
</evidence>
<dbReference type="RefSeq" id="WP_381834504.1">
    <property type="nucleotide sequence ID" value="NZ_JBHTCF010000011.1"/>
</dbReference>
<accession>A0ABW2JMV4</accession>
<keyword evidence="2" id="KW-1003">Cell membrane</keyword>
<organism evidence="9 10">
    <name type="scientific">Streptomyces monticola</name>
    <dbReference type="NCBI Taxonomy" id="2666263"/>
    <lineage>
        <taxon>Bacteria</taxon>
        <taxon>Bacillati</taxon>
        <taxon>Actinomycetota</taxon>
        <taxon>Actinomycetes</taxon>
        <taxon>Kitasatosporales</taxon>
        <taxon>Streptomycetaceae</taxon>
        <taxon>Streptomyces</taxon>
    </lineage>
</organism>
<evidence type="ECO:0000313" key="9">
    <source>
        <dbReference type="EMBL" id="MFC7307485.1"/>
    </source>
</evidence>
<comment type="caution">
    <text evidence="9">The sequence shown here is derived from an EMBL/GenBank/DDBJ whole genome shotgun (WGS) entry which is preliminary data.</text>
</comment>
<feature type="transmembrane region" description="Helical" evidence="8">
    <location>
        <begin position="20"/>
        <end position="37"/>
    </location>
</feature>
<dbReference type="EMBL" id="JBHTCF010000011">
    <property type="protein sequence ID" value="MFC7307485.1"/>
    <property type="molecule type" value="Genomic_DNA"/>
</dbReference>
<reference evidence="10" key="1">
    <citation type="journal article" date="2019" name="Int. J. Syst. Evol. Microbiol.">
        <title>The Global Catalogue of Microorganisms (GCM) 10K type strain sequencing project: providing services to taxonomists for standard genome sequencing and annotation.</title>
        <authorList>
            <consortium name="The Broad Institute Genomics Platform"/>
            <consortium name="The Broad Institute Genome Sequencing Center for Infectious Disease"/>
            <person name="Wu L."/>
            <person name="Ma J."/>
        </authorList>
    </citation>
    <scope>NUCLEOTIDE SEQUENCE [LARGE SCALE GENOMIC DNA]</scope>
    <source>
        <strain evidence="10">SYNS20</strain>
    </source>
</reference>
<evidence type="ECO:0000256" key="7">
    <source>
        <dbReference type="ARBA" id="ARBA00024033"/>
    </source>
</evidence>
<feature type="transmembrane region" description="Helical" evidence="8">
    <location>
        <begin position="164"/>
        <end position="190"/>
    </location>
</feature>
<evidence type="ECO:0000256" key="3">
    <source>
        <dbReference type="ARBA" id="ARBA00022679"/>
    </source>
</evidence>
<evidence type="ECO:0000313" key="10">
    <source>
        <dbReference type="Proteomes" id="UP001596523"/>
    </source>
</evidence>
<sequence>MVSGKSVVTQWFWRPASWQAWSAVTVVLLASVVRVGLHTSDGGMDNAIVLRAAETWLDGGSPYADRHFLYLPSAVLAAVPEVLVPGGVLRFLAPAVVVCGLLVGWGSALRLYGIPWRSRYAVHGLGGLALGFAPFGHLIQLGNWTVVAAAALPLALLLAHRGRWTAAGAAIGAAIAVKPLLVPVLLLFVFARRWRGLAAAVLVPVVASGLAALVMPDPGGFFTRTLPFLLRGGDSFVRLYEASPGAVLPRLGVPQGLASLLGAMGAAAGVWCARRRWRRGGAGPGRVAESAVMLMLAAFLVSRPSYDHYLLVVVPLLLAGAGEEGAAGSAVRTPWFWLALLPQVPGFGWPGLEAGERRAFKDAVTLCALAATVAVCCARRGSVTVDEADPRQAEESAVPVSRAAF</sequence>
<keyword evidence="3" id="KW-0808">Transferase</keyword>
<gene>
    <name evidence="9" type="ORF">ACFQVC_25055</name>
</gene>
<proteinExistence type="inferred from homology"/>
<keyword evidence="10" id="KW-1185">Reference proteome</keyword>
<dbReference type="InterPro" id="IPR018584">
    <property type="entry name" value="GT87"/>
</dbReference>
<comment type="similarity">
    <text evidence="7">Belongs to the glycosyltransferase 87 family.</text>
</comment>
<evidence type="ECO:0000256" key="1">
    <source>
        <dbReference type="ARBA" id="ARBA00004651"/>
    </source>
</evidence>
<feature type="transmembrane region" description="Helical" evidence="8">
    <location>
        <begin position="197"/>
        <end position="215"/>
    </location>
</feature>
<feature type="transmembrane region" description="Helical" evidence="8">
    <location>
        <begin position="125"/>
        <end position="158"/>
    </location>
</feature>
<keyword evidence="6 8" id="KW-0472">Membrane</keyword>
<feature type="transmembrane region" description="Helical" evidence="8">
    <location>
        <begin position="91"/>
        <end position="113"/>
    </location>
</feature>
<dbReference type="Proteomes" id="UP001596523">
    <property type="component" value="Unassembled WGS sequence"/>
</dbReference>
<name>A0ABW2JMV4_9ACTN</name>
<protein>
    <submittedName>
        <fullName evidence="9">Glycosyltransferase 87 family protein</fullName>
    </submittedName>
</protein>